<dbReference type="CDD" id="cd06558">
    <property type="entry name" value="crotonase-like"/>
    <property type="match status" value="1"/>
</dbReference>
<organism evidence="2 3">
    <name type="scientific">Aromatoleum diolicum</name>
    <dbReference type="NCBI Taxonomy" id="75796"/>
    <lineage>
        <taxon>Bacteria</taxon>
        <taxon>Pseudomonadati</taxon>
        <taxon>Pseudomonadota</taxon>
        <taxon>Betaproteobacteria</taxon>
        <taxon>Rhodocyclales</taxon>
        <taxon>Rhodocyclaceae</taxon>
        <taxon>Aromatoleum</taxon>
    </lineage>
</organism>
<dbReference type="Pfam" id="PF00378">
    <property type="entry name" value="ECH_1"/>
    <property type="match status" value="1"/>
</dbReference>
<dbReference type="PANTHER" id="PTHR43459:SF1">
    <property type="entry name" value="EG:BACN32G11.4 PROTEIN"/>
    <property type="match status" value="1"/>
</dbReference>
<dbReference type="RefSeq" id="WP_169261709.1">
    <property type="nucleotide sequence ID" value="NZ_WTVQ01000035.1"/>
</dbReference>
<evidence type="ECO:0000256" key="1">
    <source>
        <dbReference type="ARBA" id="ARBA00005254"/>
    </source>
</evidence>
<protein>
    <submittedName>
        <fullName evidence="2">Enoyl-CoA hydratase</fullName>
    </submittedName>
</protein>
<dbReference type="InterPro" id="IPR014748">
    <property type="entry name" value="Enoyl-CoA_hydra_C"/>
</dbReference>
<dbReference type="InterPro" id="IPR001753">
    <property type="entry name" value="Enoyl-CoA_hydra/iso"/>
</dbReference>
<gene>
    <name evidence="2" type="ORF">GPA25_17530</name>
</gene>
<dbReference type="PANTHER" id="PTHR43459">
    <property type="entry name" value="ENOYL-COA HYDRATASE"/>
    <property type="match status" value="1"/>
</dbReference>
<dbReference type="EMBL" id="WTVQ01000035">
    <property type="protein sequence ID" value="NMG76565.1"/>
    <property type="molecule type" value="Genomic_DNA"/>
</dbReference>
<comment type="caution">
    <text evidence="2">The sequence shown here is derived from an EMBL/GenBank/DDBJ whole genome shotgun (WGS) entry which is preliminary data.</text>
</comment>
<dbReference type="SUPFAM" id="SSF52096">
    <property type="entry name" value="ClpP/crotonase"/>
    <property type="match status" value="1"/>
</dbReference>
<keyword evidence="3" id="KW-1185">Reference proteome</keyword>
<proteinExistence type="inferred from homology"/>
<dbReference type="Gene3D" id="3.90.226.10">
    <property type="entry name" value="2-enoyl-CoA Hydratase, Chain A, domain 1"/>
    <property type="match status" value="1"/>
</dbReference>
<reference evidence="2 3" key="1">
    <citation type="submission" date="2019-12" db="EMBL/GenBank/DDBJ databases">
        <title>Comparative genomics gives insights into the taxonomy of the Azoarcus-Aromatoleum group and reveals separate origins of nif in the plant-associated Azoarcus and non-plant-associated Aromatoleum sub-groups.</title>
        <authorList>
            <person name="Lafos M."/>
            <person name="Maluk M."/>
            <person name="Batista M."/>
            <person name="Junghare M."/>
            <person name="Carmona M."/>
            <person name="Faoro H."/>
            <person name="Cruz L.M."/>
            <person name="Battistoni F."/>
            <person name="De Souza E."/>
            <person name="Pedrosa F."/>
            <person name="Chen W.-M."/>
            <person name="Poole P.S."/>
            <person name="Dixon R.A."/>
            <person name="James E.K."/>
        </authorList>
    </citation>
    <scope>NUCLEOTIDE SEQUENCE [LARGE SCALE GENOMIC DNA]</scope>
    <source>
        <strain evidence="2 3">22Lin</strain>
    </source>
</reference>
<evidence type="ECO:0000313" key="3">
    <source>
        <dbReference type="Proteomes" id="UP000648984"/>
    </source>
</evidence>
<dbReference type="Gene3D" id="1.10.12.10">
    <property type="entry name" value="Lyase 2-enoyl-coa Hydratase, Chain A, domain 2"/>
    <property type="match status" value="1"/>
</dbReference>
<evidence type="ECO:0000313" key="2">
    <source>
        <dbReference type="EMBL" id="NMG76565.1"/>
    </source>
</evidence>
<dbReference type="Proteomes" id="UP000648984">
    <property type="component" value="Unassembled WGS sequence"/>
</dbReference>
<dbReference type="InterPro" id="IPR029045">
    <property type="entry name" value="ClpP/crotonase-like_dom_sf"/>
</dbReference>
<comment type="similarity">
    <text evidence="1">Belongs to the enoyl-CoA hydratase/isomerase family.</text>
</comment>
<name>A0ABX1QGB4_9RHOO</name>
<sequence length="265" mass="27945">MVELKSLDGLTWGVKDGIGRIVLDRPDKANAITLAMSRALLQATGEVLAEGPRVLLITGSGPRFCAGGDLSEVCDSLPHLDDRIEELIPNLHPAIRRLIEAPLPVITALNGAVGGAGIGLALCGDFVLGAASMKFRTGYSAIGLTPDVGASYLLARRVGPVKAKQLFMLNDQLDAERCLELGIVDQLFPDEQLEAAATALAARFAAAATGALGRIKALCDGASERSLSDHLDAERDLLLEVARGVDALEGIRAFTEKRIPTFIGR</sequence>
<accession>A0ABX1QGB4</accession>